<evidence type="ECO:0000256" key="4">
    <source>
        <dbReference type="ARBA" id="ARBA00023015"/>
    </source>
</evidence>
<feature type="compositionally biased region" description="Polar residues" evidence="8">
    <location>
        <begin position="51"/>
        <end position="74"/>
    </location>
</feature>
<feature type="compositionally biased region" description="Basic and acidic residues" evidence="8">
    <location>
        <begin position="476"/>
        <end position="485"/>
    </location>
</feature>
<evidence type="ECO:0000256" key="5">
    <source>
        <dbReference type="ARBA" id="ARBA00023159"/>
    </source>
</evidence>
<reference evidence="9 10" key="1">
    <citation type="submission" date="2017-03" db="EMBL/GenBank/DDBJ databases">
        <title>Genomes of endolithic fungi from Antarctica.</title>
        <authorList>
            <person name="Coleine C."/>
            <person name="Masonjones S."/>
            <person name="Stajich J.E."/>
        </authorList>
    </citation>
    <scope>NUCLEOTIDE SEQUENCE [LARGE SCALE GENOMIC DNA]</scope>
    <source>
        <strain evidence="9 10">CCFEE 6315</strain>
    </source>
</reference>
<keyword evidence="4" id="KW-0805">Transcription regulation</keyword>
<name>A0A4U0U6E1_9PEZI</name>
<comment type="caution">
    <text evidence="9">The sequence shown here is derived from an EMBL/GenBank/DDBJ whole genome shotgun (WGS) entry which is preliminary data.</text>
</comment>
<dbReference type="InterPro" id="IPR040112">
    <property type="entry name" value="WetA"/>
</dbReference>
<feature type="region of interest" description="Disordered" evidence="8">
    <location>
        <begin position="114"/>
        <end position="197"/>
    </location>
</feature>
<dbReference type="Proteomes" id="UP000308549">
    <property type="component" value="Unassembled WGS sequence"/>
</dbReference>
<proteinExistence type="inferred from homology"/>
<dbReference type="OrthoDB" id="2575228at2759"/>
<dbReference type="GO" id="GO:0030435">
    <property type="term" value="P:sporulation resulting in formation of a cellular spore"/>
    <property type="evidence" value="ECO:0007669"/>
    <property type="project" value="UniProtKB-KW"/>
</dbReference>
<gene>
    <name evidence="9" type="ORF">B0A50_02481</name>
</gene>
<organism evidence="9 10">
    <name type="scientific">Salinomyces thailandicus</name>
    <dbReference type="NCBI Taxonomy" id="706561"/>
    <lineage>
        <taxon>Eukaryota</taxon>
        <taxon>Fungi</taxon>
        <taxon>Dikarya</taxon>
        <taxon>Ascomycota</taxon>
        <taxon>Pezizomycotina</taxon>
        <taxon>Dothideomycetes</taxon>
        <taxon>Dothideomycetidae</taxon>
        <taxon>Mycosphaerellales</taxon>
        <taxon>Teratosphaeriaceae</taxon>
        <taxon>Salinomyces</taxon>
    </lineage>
</organism>
<protein>
    <recommendedName>
        <fullName evidence="2">Developmental regulatory protein wetA</fullName>
    </recommendedName>
</protein>
<dbReference type="GO" id="GO:0048315">
    <property type="term" value="P:conidium formation"/>
    <property type="evidence" value="ECO:0007669"/>
    <property type="project" value="UniProtKB-KW"/>
</dbReference>
<evidence type="ECO:0000313" key="9">
    <source>
        <dbReference type="EMBL" id="TKA30761.1"/>
    </source>
</evidence>
<keyword evidence="7" id="KW-0183">Conidiation</keyword>
<keyword evidence="10" id="KW-1185">Reference proteome</keyword>
<feature type="region of interest" description="Disordered" evidence="8">
    <location>
        <begin position="36"/>
        <end position="75"/>
    </location>
</feature>
<feature type="compositionally biased region" description="Polar residues" evidence="8">
    <location>
        <begin position="515"/>
        <end position="525"/>
    </location>
</feature>
<feature type="region of interest" description="Disordered" evidence="8">
    <location>
        <begin position="461"/>
        <end position="569"/>
    </location>
</feature>
<dbReference type="PANTHER" id="PTHR22934:SF25">
    <property type="entry name" value="DEVELOPMENTAL REGULATORY PROTEIN WETA"/>
    <property type="match status" value="1"/>
</dbReference>
<evidence type="ECO:0000256" key="6">
    <source>
        <dbReference type="ARBA" id="ARBA00023163"/>
    </source>
</evidence>
<keyword evidence="5" id="KW-0010">Activator</keyword>
<feature type="compositionally biased region" description="Polar residues" evidence="8">
    <location>
        <begin position="188"/>
        <end position="197"/>
    </location>
</feature>
<feature type="compositionally biased region" description="Basic residues" evidence="8">
    <location>
        <begin position="497"/>
        <end position="514"/>
    </location>
</feature>
<sequence length="594" mass="64761">MTMVSRAVDYPIRRANKEPEWSSICNNVFDQYLDTDDPFGFEADGRERSSSNDSGNLFDFSTGSEQSHQTSATSPIPFWEETAVQHSKTTVKAEQPRAKEPLDFWTKKLKALERNAAESERTQRDLRTAKSHPDFLSLGGGPSPPALPASPTNQSLSVQRQRSRVVAANGRKASQARSVSRGRPSGVTKCTTAGTTSTVNPYATVRKSSASPSKMMTPSRYRAGFKDIWAERTQISPKKYELSVPSQSALPASPPPSAGSRRRQQDDLAAFGSPPAFVPMMPPMIDDQLSPLTRTFQQAHIHTPIASPAVKANAAAHASNSYFEDAPPFPTHPYVAQTVALNDTAPLFPERTSSIAANGIQSFDFGFSSSPDWDEWSAGPFAEPAHPNYTTTNHLSNRDPFSDLDADILPSTETNHFSLAGLGISCDPTLVSSTNFSPCHNSMTLPTTLYDPEPSTIGPYCIPGQGYLTMPTTPHRRSEDRRLSDSPEPPQTDIRSRRSASRSRRSASRHRRTKSTNSTPRQPQGTDKGGFVNYTPHDSNRILSGVAPSGSSKTKARREKEAADKRRRLSQAAMRAVVEVGGDVEALEKAGLLA</sequence>
<keyword evidence="3" id="KW-0749">Sporulation</keyword>
<feature type="region of interest" description="Disordered" evidence="8">
    <location>
        <begin position="239"/>
        <end position="265"/>
    </location>
</feature>
<dbReference type="PANTHER" id="PTHR22934">
    <property type="entry name" value="PROTEIN ESC1/WETA-RELATED"/>
    <property type="match status" value="1"/>
</dbReference>
<evidence type="ECO:0000256" key="1">
    <source>
        <dbReference type="ARBA" id="ARBA00008881"/>
    </source>
</evidence>
<keyword evidence="6" id="KW-0804">Transcription</keyword>
<evidence type="ECO:0000256" key="7">
    <source>
        <dbReference type="ARBA" id="ARBA00023321"/>
    </source>
</evidence>
<evidence type="ECO:0000313" key="10">
    <source>
        <dbReference type="Proteomes" id="UP000308549"/>
    </source>
</evidence>
<feature type="compositionally biased region" description="Basic and acidic residues" evidence="8">
    <location>
        <begin position="114"/>
        <end position="133"/>
    </location>
</feature>
<evidence type="ECO:0000256" key="2">
    <source>
        <dbReference type="ARBA" id="ARBA00015342"/>
    </source>
</evidence>
<comment type="similarity">
    <text evidence="1">Belongs to the wetA family.</text>
</comment>
<evidence type="ECO:0000256" key="3">
    <source>
        <dbReference type="ARBA" id="ARBA00022969"/>
    </source>
</evidence>
<dbReference type="AlphaFoldDB" id="A0A4U0U6E1"/>
<evidence type="ECO:0000256" key="8">
    <source>
        <dbReference type="SAM" id="MobiDB-lite"/>
    </source>
</evidence>
<dbReference type="EMBL" id="NAJL01000010">
    <property type="protein sequence ID" value="TKA30761.1"/>
    <property type="molecule type" value="Genomic_DNA"/>
</dbReference>
<accession>A0A4U0U6E1</accession>